<feature type="binding site" description="axial binding residue" evidence="9">
    <location>
        <position position="85"/>
    </location>
    <ligand>
        <name>heme c</name>
        <dbReference type="ChEBI" id="CHEBI:61717"/>
        <label>1</label>
    </ligand>
    <ligandPart>
        <name>Fe</name>
        <dbReference type="ChEBI" id="CHEBI:18248"/>
    </ligandPart>
</feature>
<evidence type="ECO:0000256" key="1">
    <source>
        <dbReference type="ARBA" id="ARBA00004418"/>
    </source>
</evidence>
<evidence type="ECO:0000313" key="13">
    <source>
        <dbReference type="Proteomes" id="UP000430634"/>
    </source>
</evidence>
<evidence type="ECO:0000256" key="3">
    <source>
        <dbReference type="ARBA" id="ARBA00022723"/>
    </source>
</evidence>
<feature type="binding site" description="covalent" evidence="8">
    <location>
        <position position="243"/>
    </location>
    <ligand>
        <name>heme c</name>
        <dbReference type="ChEBI" id="CHEBI:61717"/>
        <label>2</label>
    </ligand>
</feature>
<evidence type="ECO:0000256" key="10">
    <source>
        <dbReference type="SAM" id="SignalP"/>
    </source>
</evidence>
<dbReference type="GO" id="GO:0004130">
    <property type="term" value="F:cytochrome-c peroxidase activity"/>
    <property type="evidence" value="ECO:0007669"/>
    <property type="project" value="TreeGrafter"/>
</dbReference>
<dbReference type="InterPro" id="IPR036909">
    <property type="entry name" value="Cyt_c-like_dom_sf"/>
</dbReference>
<evidence type="ECO:0000256" key="8">
    <source>
        <dbReference type="PIRSR" id="PIRSR000294-1"/>
    </source>
</evidence>
<feature type="chain" id="PRO_5026222505" description="Cytochrome c domain-containing protein" evidence="10">
    <location>
        <begin position="22"/>
        <end position="392"/>
    </location>
</feature>
<evidence type="ECO:0000313" key="12">
    <source>
        <dbReference type="EMBL" id="MTV54920.1"/>
    </source>
</evidence>
<comment type="subcellular location">
    <subcellularLocation>
        <location evidence="1">Periplasm</location>
    </subcellularLocation>
</comment>
<evidence type="ECO:0000256" key="5">
    <source>
        <dbReference type="ARBA" id="ARBA00022764"/>
    </source>
</evidence>
<evidence type="ECO:0000256" key="6">
    <source>
        <dbReference type="ARBA" id="ARBA00023002"/>
    </source>
</evidence>
<dbReference type="SUPFAM" id="SSF46626">
    <property type="entry name" value="Cytochrome c"/>
    <property type="match status" value="2"/>
</dbReference>
<dbReference type="Gene3D" id="1.10.760.10">
    <property type="entry name" value="Cytochrome c-like domain"/>
    <property type="match status" value="2"/>
</dbReference>
<keyword evidence="2 8" id="KW-0349">Heme</keyword>
<feature type="binding site" description="covalent" evidence="8">
    <location>
        <position position="81"/>
    </location>
    <ligand>
        <name>heme c</name>
        <dbReference type="ChEBI" id="CHEBI:61717"/>
        <label>1</label>
    </ligand>
</feature>
<evidence type="ECO:0000256" key="7">
    <source>
        <dbReference type="ARBA" id="ARBA00023004"/>
    </source>
</evidence>
<comment type="cofactor">
    <cofactor evidence="8">
        <name>heme</name>
        <dbReference type="ChEBI" id="CHEBI:30413"/>
    </cofactor>
    <text evidence="8">Binds 2 heme groups.</text>
</comment>
<comment type="PTM">
    <text evidence="8">Binds 2 heme groups per subunit.</text>
</comment>
<dbReference type="OrthoDB" id="9805202at2"/>
<evidence type="ECO:0000256" key="9">
    <source>
        <dbReference type="PIRSR" id="PIRSR000294-2"/>
    </source>
</evidence>
<proteinExistence type="predicted"/>
<feature type="binding site" description="covalent" evidence="8">
    <location>
        <position position="84"/>
    </location>
    <ligand>
        <name>heme c</name>
        <dbReference type="ChEBI" id="CHEBI:61717"/>
        <label>1</label>
    </ligand>
</feature>
<keyword evidence="5" id="KW-0574">Periplasm</keyword>
<feature type="binding site" description="axial binding residue" evidence="9">
    <location>
        <position position="247"/>
    </location>
    <ligand>
        <name>heme c</name>
        <dbReference type="ChEBI" id="CHEBI:61717"/>
        <label>2</label>
    </ligand>
    <ligandPart>
        <name>Fe</name>
        <dbReference type="ChEBI" id="CHEBI:18248"/>
    </ligandPart>
</feature>
<dbReference type="PANTHER" id="PTHR30600:SF10">
    <property type="entry name" value="BLL6722 PROTEIN"/>
    <property type="match status" value="1"/>
</dbReference>
<feature type="signal peptide" evidence="10">
    <location>
        <begin position="1"/>
        <end position="21"/>
    </location>
</feature>
<evidence type="ECO:0000259" key="11">
    <source>
        <dbReference type="PROSITE" id="PS51007"/>
    </source>
</evidence>
<accession>A0A6I3T047</accession>
<dbReference type="GO" id="GO:0046872">
    <property type="term" value="F:metal ion binding"/>
    <property type="evidence" value="ECO:0007669"/>
    <property type="project" value="UniProtKB-KW"/>
</dbReference>
<feature type="binding site" description="covalent" evidence="8">
    <location>
        <position position="246"/>
    </location>
    <ligand>
        <name>heme c</name>
        <dbReference type="ChEBI" id="CHEBI:61717"/>
        <label>2</label>
    </ligand>
</feature>
<dbReference type="InterPro" id="IPR004852">
    <property type="entry name" value="Di-haem_cyt_c_peroxidsae"/>
</dbReference>
<dbReference type="PIRSF" id="PIRSF000294">
    <property type="entry name" value="Cytochrome-c_peroxidase"/>
    <property type="match status" value="1"/>
</dbReference>
<reference evidence="12 13" key="1">
    <citation type="submission" date="2019-11" db="EMBL/GenBank/DDBJ databases">
        <title>Type strains purchased from KCTC, JCM and DSMZ.</title>
        <authorList>
            <person name="Lu H."/>
        </authorList>
    </citation>
    <scope>NUCLEOTIDE SEQUENCE [LARGE SCALE GENOMIC DNA]</scope>
    <source>
        <strain evidence="12 13">KCTC 52429</strain>
    </source>
</reference>
<dbReference type="GO" id="GO:0042597">
    <property type="term" value="C:periplasmic space"/>
    <property type="evidence" value="ECO:0007669"/>
    <property type="project" value="UniProtKB-SubCell"/>
</dbReference>
<dbReference type="PANTHER" id="PTHR30600">
    <property type="entry name" value="CYTOCHROME C PEROXIDASE-RELATED"/>
    <property type="match status" value="1"/>
</dbReference>
<gene>
    <name evidence="12" type="ORF">GM672_19505</name>
</gene>
<evidence type="ECO:0000256" key="2">
    <source>
        <dbReference type="ARBA" id="ARBA00022617"/>
    </source>
</evidence>
<name>A0A6I3T047_9BURK</name>
<feature type="domain" description="Cytochrome c" evidence="11">
    <location>
        <begin position="59"/>
        <end position="152"/>
    </location>
</feature>
<dbReference type="AlphaFoldDB" id="A0A6I3T047"/>
<keyword evidence="6" id="KW-0560">Oxidoreductase</keyword>
<keyword evidence="4 10" id="KW-0732">Signal</keyword>
<keyword evidence="7 9" id="KW-0408">Iron</keyword>
<dbReference type="GO" id="GO:0009055">
    <property type="term" value="F:electron transfer activity"/>
    <property type="evidence" value="ECO:0007669"/>
    <property type="project" value="InterPro"/>
</dbReference>
<dbReference type="InterPro" id="IPR051395">
    <property type="entry name" value="Cytochrome_c_Peroxidase/MauG"/>
</dbReference>
<sequence length="392" mass="43843">MARRFILGLIACLYVVGSALADEDFGDGWLRLNRAKILELFGEREADSRTKDYVGLNGNAIQFGRALFFDARLSRSGNLSCASCHKPERFWTDGLQRALGPSSLNTPTLVGVHRLKWLFWDGRVIGLAHQATHPMNNPEELDGDPLYLMGLFARTGEYRSRYITQFGELPIECQNKLGEECQVKLAEFQLNVAKILGAFVASIPSPQTPFDEFQRQLAQGVKPSNFTAQNLRGLQIFLERGRCATCHWGPDFTDGQFHNVLVPEPGTAGVFSAGRLAAINEAIRTVKQYRQPSKFSEYAKSEISRLKVDSSMFGAFKTPTLRGLTCTAPYMHNGRYSTLEDVVEHYSSFTGILRPEHHNDPLVEPRQFSDIDKKDLVSFLKTLSALGPDCNN</sequence>
<comment type="caution">
    <text evidence="12">The sequence shown here is derived from an EMBL/GenBank/DDBJ whole genome shotgun (WGS) entry which is preliminary data.</text>
</comment>
<dbReference type="EMBL" id="WNKZ01000065">
    <property type="protein sequence ID" value="MTV54920.1"/>
    <property type="molecule type" value="Genomic_DNA"/>
</dbReference>
<dbReference type="Proteomes" id="UP000430634">
    <property type="component" value="Unassembled WGS sequence"/>
</dbReference>
<dbReference type="InterPro" id="IPR026259">
    <property type="entry name" value="MauG/Cytc_peroxidase"/>
</dbReference>
<feature type="domain" description="Cytochrome c" evidence="11">
    <location>
        <begin position="228"/>
        <end position="384"/>
    </location>
</feature>
<dbReference type="Pfam" id="PF03150">
    <property type="entry name" value="CCP_MauG"/>
    <property type="match status" value="1"/>
</dbReference>
<organism evidence="12 13">
    <name type="scientific">Pseudoduganella buxea</name>
    <dbReference type="NCBI Taxonomy" id="1949069"/>
    <lineage>
        <taxon>Bacteria</taxon>
        <taxon>Pseudomonadati</taxon>
        <taxon>Pseudomonadota</taxon>
        <taxon>Betaproteobacteria</taxon>
        <taxon>Burkholderiales</taxon>
        <taxon>Oxalobacteraceae</taxon>
        <taxon>Telluria group</taxon>
        <taxon>Pseudoduganella</taxon>
    </lineage>
</organism>
<dbReference type="RefSeq" id="WP_155472203.1">
    <property type="nucleotide sequence ID" value="NZ_BMKG01000038.1"/>
</dbReference>
<keyword evidence="3 9" id="KW-0479">Metal-binding</keyword>
<dbReference type="InterPro" id="IPR009056">
    <property type="entry name" value="Cyt_c-like_dom"/>
</dbReference>
<dbReference type="GO" id="GO:0020037">
    <property type="term" value="F:heme binding"/>
    <property type="evidence" value="ECO:0007669"/>
    <property type="project" value="InterPro"/>
</dbReference>
<protein>
    <recommendedName>
        <fullName evidence="11">Cytochrome c domain-containing protein</fullName>
    </recommendedName>
</protein>
<dbReference type="PROSITE" id="PS51007">
    <property type="entry name" value="CYTC"/>
    <property type="match status" value="2"/>
</dbReference>
<evidence type="ECO:0000256" key="4">
    <source>
        <dbReference type="ARBA" id="ARBA00022729"/>
    </source>
</evidence>